<proteinExistence type="inferred from homology"/>
<name>A0A1G6M421_NIADE</name>
<reference evidence="3" key="1">
    <citation type="submission" date="2016-10" db="EMBL/GenBank/DDBJ databases">
        <authorList>
            <person name="Varghese N."/>
            <person name="Submissions S."/>
        </authorList>
    </citation>
    <scope>NUCLEOTIDE SEQUENCE [LARGE SCALE GENOMIC DNA]</scope>
    <source>
        <strain evidence="3">DSM 25811 / CCM 8410 / LMG 26954 / E90</strain>
    </source>
</reference>
<dbReference type="Pfam" id="PF13412">
    <property type="entry name" value="HTH_24"/>
    <property type="match status" value="1"/>
</dbReference>
<evidence type="ECO:0000313" key="2">
    <source>
        <dbReference type="EMBL" id="SDC50064.1"/>
    </source>
</evidence>
<dbReference type="Gene3D" id="3.30.420.40">
    <property type="match status" value="2"/>
</dbReference>
<evidence type="ECO:0000256" key="1">
    <source>
        <dbReference type="ARBA" id="ARBA00006479"/>
    </source>
</evidence>
<dbReference type="InterPro" id="IPR043129">
    <property type="entry name" value="ATPase_NBD"/>
</dbReference>
<dbReference type="InterPro" id="IPR000600">
    <property type="entry name" value="ROK"/>
</dbReference>
<dbReference type="InterPro" id="IPR049874">
    <property type="entry name" value="ROK_cs"/>
</dbReference>
<sequence>MAQKKKEYDFFSDELSTGVAYKNKLRKRKIIRYLDQNGEAIIAELAQAINISTPKTTSLINELIEEGLISDYGKIDSTGGRPASIYGLVADSCFFIGIDVKQYYVNIGLLDFKKNLRKADMKIPFLLENNEASLHNLIRLIKEFIKTAGVDKTKILSLCVNLGGRINTNSGSSYSYFHFNEQPLSVLLEKQLSIRSFIENDSRAMAYGEFHKGIVKNEKNVLFMNLDYGLGLGVMIEGQVYYGKSGFSGEIGHIPFFNNEILCHCGKKGCLETEASGIALLRMFKEKMVQGVKSSIGTKKDIRLNDIIDAAKHEDMLSIDLLAAIGEKIGRGIAVLINILNSEMVILGGTLASTGDYIFLPVKSALNKYSLNLVSQDTKLVVSELGEKAGLIGGCLIARNKLLL</sequence>
<dbReference type="GO" id="GO:0016301">
    <property type="term" value="F:kinase activity"/>
    <property type="evidence" value="ECO:0007669"/>
    <property type="project" value="UniProtKB-KW"/>
</dbReference>
<evidence type="ECO:0000313" key="3">
    <source>
        <dbReference type="Proteomes" id="UP000198757"/>
    </source>
</evidence>
<dbReference type="OrthoDB" id="9810372at2"/>
<dbReference type="PANTHER" id="PTHR18964">
    <property type="entry name" value="ROK (REPRESSOR, ORF, KINASE) FAMILY"/>
    <property type="match status" value="1"/>
</dbReference>
<dbReference type="STRING" id="1285928.SAMN04487894_102545"/>
<accession>A0A1G6M421</accession>
<dbReference type="SUPFAM" id="SSF53067">
    <property type="entry name" value="Actin-like ATPase domain"/>
    <property type="match status" value="2"/>
</dbReference>
<dbReference type="PROSITE" id="PS01125">
    <property type="entry name" value="ROK"/>
    <property type="match status" value="1"/>
</dbReference>
<dbReference type="EMBL" id="FMZO01000002">
    <property type="protein sequence ID" value="SDC50064.1"/>
    <property type="molecule type" value="Genomic_DNA"/>
</dbReference>
<keyword evidence="2" id="KW-0418">Kinase</keyword>
<gene>
    <name evidence="2" type="ORF">SAMN04487894_102545</name>
</gene>
<keyword evidence="3" id="KW-1185">Reference proteome</keyword>
<organism evidence="2 3">
    <name type="scientific">Niabella drilacis (strain DSM 25811 / CCM 8410 / CCUG 62505 / LMG 26954 / E90)</name>
    <dbReference type="NCBI Taxonomy" id="1285928"/>
    <lineage>
        <taxon>Bacteria</taxon>
        <taxon>Pseudomonadati</taxon>
        <taxon>Bacteroidota</taxon>
        <taxon>Chitinophagia</taxon>
        <taxon>Chitinophagales</taxon>
        <taxon>Chitinophagaceae</taxon>
        <taxon>Niabella</taxon>
    </lineage>
</organism>
<comment type="similarity">
    <text evidence="1">Belongs to the ROK (NagC/XylR) family.</text>
</comment>
<dbReference type="AlphaFoldDB" id="A0A1G6M421"/>
<protein>
    <submittedName>
        <fullName evidence="2">Sugar kinase of the NBD/HSP70 family, may contain an N-terminal HTH domain</fullName>
    </submittedName>
</protein>
<dbReference type="Pfam" id="PF00480">
    <property type="entry name" value="ROK"/>
    <property type="match status" value="1"/>
</dbReference>
<dbReference type="InterPro" id="IPR036388">
    <property type="entry name" value="WH-like_DNA-bd_sf"/>
</dbReference>
<dbReference type="Proteomes" id="UP000198757">
    <property type="component" value="Unassembled WGS sequence"/>
</dbReference>
<dbReference type="Gene3D" id="1.10.10.10">
    <property type="entry name" value="Winged helix-like DNA-binding domain superfamily/Winged helix DNA-binding domain"/>
    <property type="match status" value="1"/>
</dbReference>
<keyword evidence="2" id="KW-0808">Transferase</keyword>
<dbReference type="PANTHER" id="PTHR18964:SF149">
    <property type="entry name" value="BIFUNCTIONAL UDP-N-ACETYLGLUCOSAMINE 2-EPIMERASE_N-ACETYLMANNOSAMINE KINASE"/>
    <property type="match status" value="1"/>
</dbReference>
<dbReference type="SUPFAM" id="SSF46785">
    <property type="entry name" value="Winged helix' DNA-binding domain"/>
    <property type="match status" value="1"/>
</dbReference>
<dbReference type="InterPro" id="IPR036390">
    <property type="entry name" value="WH_DNA-bd_sf"/>
</dbReference>